<accession>A0A3D8PYD9</accession>
<evidence type="ECO:0000313" key="5">
    <source>
        <dbReference type="Proteomes" id="UP000257143"/>
    </source>
</evidence>
<dbReference type="InterPro" id="IPR052901">
    <property type="entry name" value="Bact_TGase-like"/>
</dbReference>
<sequence>MSKSKPFQSPTVYASILYFLGLLLFLEWLYPIKDVTDTESLTVFIIYSLFCFFISIFQLKWWLSFLLKGLAMVFILNGLYFDEPILSSLWYEQLVMEFTFNFEALFSQEWYALTPVFRSFLFLLLIWLMSYLLYYWFVQMKRIFLFVLLTIIYVAVLDTFTLYDGTMSIVRTFIISLLALGIANFMKEIDMESFRFQWLKRSPILLLPIIAVAIFSTIIGVAAPKLEPQWPDPVPFIQSAAENAGGGNRSVIQKVGYGEDDSRLGGSFVQDYTNVFFATVKDKQYWRIESKDVYTGKGWELSTQPSYEPQPNGNITFETFNRKVESERMKGTIILNNMEIGKLIYPYGINHVQSQADYALDLHSGAIQLTPHNEDALSLQFDMTFDQPSFSINVLQESSEPYPTEIINQFTQLPPELPERIVALAEEITATHDNRYDKVKAVENYFSSNDFVYQTTDVPVPSQDQDYVDQFLFDSKVGYCDNYSTSMVVLLRTLDIPARWVKGFASGEIVERGADGYNLYEITNANAHSWVEVYFPEVGWVPFEPTQGFANATDFHTDTEGNREAVENDAITPKPESEKPEEQMEEPVAPEKENAADSNTGTWLFTINWWYVAIGLVVFVVVLFIIYKTRFRLQMHLISLKFTNKQDARTFQEAYHFLIKILSGRGYEIEPDQTLREFAKRVDALYSTDEMGQITSNYERMLYKNEINDVEFQKLTKLWKNLIKRIMG</sequence>
<feature type="transmembrane region" description="Helical" evidence="2">
    <location>
        <begin position="609"/>
        <end position="627"/>
    </location>
</feature>
<name>A0A3D8PYD9_9BACI</name>
<reference evidence="5" key="1">
    <citation type="submission" date="2017-11" db="EMBL/GenBank/DDBJ databases">
        <authorList>
            <person name="Zhu W."/>
        </authorList>
    </citation>
    <scope>NUCLEOTIDE SEQUENCE [LARGE SCALE GENOMIC DNA]</scope>
    <source>
        <strain evidence="5">CAU 1183</strain>
    </source>
</reference>
<feature type="transmembrane region" description="Helical" evidence="2">
    <location>
        <begin position="205"/>
        <end position="223"/>
    </location>
</feature>
<proteinExistence type="predicted"/>
<keyword evidence="2" id="KW-1133">Transmembrane helix</keyword>
<evidence type="ECO:0000259" key="3">
    <source>
        <dbReference type="SMART" id="SM00460"/>
    </source>
</evidence>
<evidence type="ECO:0000313" key="4">
    <source>
        <dbReference type="EMBL" id="RDW20179.1"/>
    </source>
</evidence>
<dbReference type="PANTHER" id="PTHR42736">
    <property type="entry name" value="PROTEIN-GLUTAMINE GAMMA-GLUTAMYLTRANSFERASE"/>
    <property type="match status" value="1"/>
</dbReference>
<comment type="caution">
    <text evidence="4">The sequence shown here is derived from an EMBL/GenBank/DDBJ whole genome shotgun (WGS) entry which is preliminary data.</text>
</comment>
<dbReference type="SUPFAM" id="SSF54001">
    <property type="entry name" value="Cysteine proteinases"/>
    <property type="match status" value="1"/>
</dbReference>
<feature type="transmembrane region" description="Helical" evidence="2">
    <location>
        <begin position="12"/>
        <end position="32"/>
    </location>
</feature>
<dbReference type="EMBL" id="PIOC01000010">
    <property type="protein sequence ID" value="RDW20179.1"/>
    <property type="molecule type" value="Genomic_DNA"/>
</dbReference>
<dbReference type="InterPro" id="IPR002931">
    <property type="entry name" value="Transglutaminase-like"/>
</dbReference>
<dbReference type="PANTHER" id="PTHR42736:SF1">
    <property type="entry name" value="PROTEIN-GLUTAMINE GAMMA-GLUTAMYLTRANSFERASE"/>
    <property type="match status" value="1"/>
</dbReference>
<dbReference type="RefSeq" id="WP_115772190.1">
    <property type="nucleotide sequence ID" value="NZ_PIOC01000010.1"/>
</dbReference>
<keyword evidence="5" id="KW-1185">Reference proteome</keyword>
<feature type="transmembrane region" description="Helical" evidence="2">
    <location>
        <begin position="169"/>
        <end position="185"/>
    </location>
</feature>
<dbReference type="Proteomes" id="UP000257143">
    <property type="component" value="Unassembled WGS sequence"/>
</dbReference>
<feature type="region of interest" description="Disordered" evidence="1">
    <location>
        <begin position="552"/>
        <end position="596"/>
    </location>
</feature>
<evidence type="ECO:0000256" key="1">
    <source>
        <dbReference type="SAM" id="MobiDB-lite"/>
    </source>
</evidence>
<dbReference type="Gene3D" id="3.10.620.30">
    <property type="match status" value="1"/>
</dbReference>
<organism evidence="4 5">
    <name type="scientific">Oceanobacillus arenosus</name>
    <dbReference type="NCBI Taxonomy" id="1229153"/>
    <lineage>
        <taxon>Bacteria</taxon>
        <taxon>Bacillati</taxon>
        <taxon>Bacillota</taxon>
        <taxon>Bacilli</taxon>
        <taxon>Bacillales</taxon>
        <taxon>Bacillaceae</taxon>
        <taxon>Oceanobacillus</taxon>
    </lineage>
</organism>
<protein>
    <recommendedName>
        <fullName evidence="3">Transglutaminase-like domain-containing protein</fullName>
    </recommendedName>
</protein>
<dbReference type="AlphaFoldDB" id="A0A3D8PYD9"/>
<keyword evidence="2" id="KW-0472">Membrane</keyword>
<dbReference type="InterPro" id="IPR038765">
    <property type="entry name" value="Papain-like_cys_pep_sf"/>
</dbReference>
<keyword evidence="2" id="KW-0812">Transmembrane</keyword>
<dbReference type="SMART" id="SM00460">
    <property type="entry name" value="TGc"/>
    <property type="match status" value="1"/>
</dbReference>
<feature type="compositionally biased region" description="Basic and acidic residues" evidence="1">
    <location>
        <begin position="555"/>
        <end position="566"/>
    </location>
</feature>
<feature type="transmembrane region" description="Helical" evidence="2">
    <location>
        <begin position="44"/>
        <end position="63"/>
    </location>
</feature>
<feature type="transmembrane region" description="Helical" evidence="2">
    <location>
        <begin position="70"/>
        <end position="90"/>
    </location>
</feature>
<feature type="transmembrane region" description="Helical" evidence="2">
    <location>
        <begin position="110"/>
        <end position="136"/>
    </location>
</feature>
<evidence type="ECO:0000256" key="2">
    <source>
        <dbReference type="SAM" id="Phobius"/>
    </source>
</evidence>
<feature type="transmembrane region" description="Helical" evidence="2">
    <location>
        <begin position="143"/>
        <end position="163"/>
    </location>
</feature>
<gene>
    <name evidence="4" type="ORF">CWR48_05595</name>
</gene>
<feature type="domain" description="Transglutaminase-like" evidence="3">
    <location>
        <begin position="472"/>
        <end position="547"/>
    </location>
</feature>
<dbReference type="Pfam" id="PF01841">
    <property type="entry name" value="Transglut_core"/>
    <property type="match status" value="1"/>
</dbReference>
<dbReference type="OrthoDB" id="9804872at2"/>